<organism evidence="1 2">
    <name type="scientific">Zhihengliuella flava</name>
    <dbReference type="NCBI Taxonomy" id="1285193"/>
    <lineage>
        <taxon>Bacteria</taxon>
        <taxon>Bacillati</taxon>
        <taxon>Actinomycetota</taxon>
        <taxon>Actinomycetes</taxon>
        <taxon>Micrococcales</taxon>
        <taxon>Micrococcaceae</taxon>
        <taxon>Zhihengliuella</taxon>
    </lineage>
</organism>
<proteinExistence type="predicted"/>
<gene>
    <name evidence="1" type="ORF">IW252_001536</name>
</gene>
<name>A0A931GLT6_9MICC</name>
<reference evidence="1" key="1">
    <citation type="submission" date="2020-11" db="EMBL/GenBank/DDBJ databases">
        <title>Sequencing the genomes of 1000 actinobacteria strains.</title>
        <authorList>
            <person name="Klenk H.-P."/>
        </authorList>
    </citation>
    <scope>NUCLEOTIDE SEQUENCE</scope>
    <source>
        <strain evidence="1">DSM 26152</strain>
    </source>
</reference>
<evidence type="ECO:0000313" key="2">
    <source>
        <dbReference type="Proteomes" id="UP000625033"/>
    </source>
</evidence>
<dbReference type="RefSeq" id="WP_196836028.1">
    <property type="nucleotide sequence ID" value="NZ_JADOTZ010000001.1"/>
</dbReference>
<accession>A0A931GLT6</accession>
<dbReference type="Proteomes" id="UP000625033">
    <property type="component" value="Unassembled WGS sequence"/>
</dbReference>
<sequence>MRGTVLAVLAVVAMAGATGWAMSVSGHSSYEQDIVSAAERAGGSHFALPGQGAGASIAWNEGVLVCPYAQIGNLPQRFIEAAEKLDVEAHEGRSWLLLADGQNVRTVSIDRLAVDMCGGLSGDLVEGSFPFTRDTRWIAEQQLAEQQARVLSPVASA</sequence>
<evidence type="ECO:0000313" key="1">
    <source>
        <dbReference type="EMBL" id="MBG6084769.1"/>
    </source>
</evidence>
<comment type="caution">
    <text evidence="1">The sequence shown here is derived from an EMBL/GenBank/DDBJ whole genome shotgun (WGS) entry which is preliminary data.</text>
</comment>
<dbReference type="EMBL" id="JADOTZ010000001">
    <property type="protein sequence ID" value="MBG6084769.1"/>
    <property type="molecule type" value="Genomic_DNA"/>
</dbReference>
<keyword evidence="2" id="KW-1185">Reference proteome</keyword>
<protein>
    <submittedName>
        <fullName evidence="1">Uncharacterized protein</fullName>
    </submittedName>
</protein>
<dbReference type="AlphaFoldDB" id="A0A931GLT6"/>